<keyword evidence="1" id="KW-0472">Membrane</keyword>
<dbReference type="AlphaFoldDB" id="A0A4Y8LM14"/>
<proteinExistence type="predicted"/>
<accession>A0A4Y8LM14</accession>
<dbReference type="EMBL" id="SORX01000003">
    <property type="protein sequence ID" value="TFE02297.1"/>
    <property type="molecule type" value="Genomic_DNA"/>
</dbReference>
<dbReference type="Proteomes" id="UP000297776">
    <property type="component" value="Unassembled WGS sequence"/>
</dbReference>
<dbReference type="RefSeq" id="WP_134380998.1">
    <property type="nucleotide sequence ID" value="NZ_SORX01000003.1"/>
</dbReference>
<keyword evidence="1" id="KW-1133">Transmembrane helix</keyword>
<feature type="transmembrane region" description="Helical" evidence="1">
    <location>
        <begin position="7"/>
        <end position="30"/>
    </location>
</feature>
<protein>
    <submittedName>
        <fullName evidence="2">Uncharacterized protein</fullName>
    </submittedName>
</protein>
<evidence type="ECO:0000256" key="1">
    <source>
        <dbReference type="SAM" id="Phobius"/>
    </source>
</evidence>
<evidence type="ECO:0000313" key="2">
    <source>
        <dbReference type="EMBL" id="TFE02297.1"/>
    </source>
</evidence>
<sequence length="68" mass="7858">MSPRRLIVVWIIPNILFYIAFVSAIIFVFLNSDKIREAGQMGVWVLTLFALFIVAVLGSARIKYWLKQ</sequence>
<evidence type="ECO:0000313" key="3">
    <source>
        <dbReference type="Proteomes" id="UP000297776"/>
    </source>
</evidence>
<comment type="caution">
    <text evidence="2">The sequence shown here is derived from an EMBL/GenBank/DDBJ whole genome shotgun (WGS) entry which is preliminary data.</text>
</comment>
<gene>
    <name evidence="2" type="ORF">E2626_06880</name>
</gene>
<keyword evidence="1" id="KW-0812">Transmembrane</keyword>
<reference evidence="2 3" key="1">
    <citation type="submission" date="2019-03" db="EMBL/GenBank/DDBJ databases">
        <authorList>
            <person name="Yang Y."/>
        </authorList>
    </citation>
    <scope>NUCLEOTIDE SEQUENCE [LARGE SCALE GENOMIC DNA]</scope>
    <source>
        <strain evidence="2 3">ASL-1</strain>
    </source>
</reference>
<dbReference type="OrthoDB" id="2474744at2"/>
<organism evidence="2 3">
    <name type="scientific">Jeotgalibacillus salarius</name>
    <dbReference type="NCBI Taxonomy" id="546023"/>
    <lineage>
        <taxon>Bacteria</taxon>
        <taxon>Bacillati</taxon>
        <taxon>Bacillota</taxon>
        <taxon>Bacilli</taxon>
        <taxon>Bacillales</taxon>
        <taxon>Caryophanaceae</taxon>
        <taxon>Jeotgalibacillus</taxon>
    </lineage>
</organism>
<feature type="transmembrane region" description="Helical" evidence="1">
    <location>
        <begin position="42"/>
        <end position="62"/>
    </location>
</feature>
<name>A0A4Y8LM14_9BACL</name>
<keyword evidence="3" id="KW-1185">Reference proteome</keyword>